<evidence type="ECO:0000313" key="1">
    <source>
        <dbReference type="EMBL" id="KRX10586.1"/>
    </source>
</evidence>
<dbReference type="EMBL" id="LDAU01000025">
    <property type="protein sequence ID" value="KRX10586.1"/>
    <property type="molecule type" value="Genomic_DNA"/>
</dbReference>
<comment type="caution">
    <text evidence="1">The sequence shown here is derived from an EMBL/GenBank/DDBJ whole genome shotgun (WGS) entry which is preliminary data.</text>
</comment>
<name>A0A0V0R8F1_PSEPJ</name>
<protein>
    <submittedName>
        <fullName evidence="1">Uncharacterized protein</fullName>
    </submittedName>
</protein>
<dbReference type="InParanoid" id="A0A0V0R8F1"/>
<dbReference type="Proteomes" id="UP000054937">
    <property type="component" value="Unassembled WGS sequence"/>
</dbReference>
<sequence length="111" mass="13801">MLKNKKYTFLIDNLKKNKAQKINRLINKQIHNRQNSQNFYLFYFYKYLNILQNDIHTFIYIIINKILFNNFNLIYKYFICIYQLIDYKNFLSSSKYVYYLATCQYINLLNN</sequence>
<evidence type="ECO:0000313" key="2">
    <source>
        <dbReference type="Proteomes" id="UP000054937"/>
    </source>
</evidence>
<keyword evidence="2" id="KW-1185">Reference proteome</keyword>
<gene>
    <name evidence="1" type="ORF">PPERSA_05406</name>
</gene>
<reference evidence="1 2" key="1">
    <citation type="journal article" date="2015" name="Sci. Rep.">
        <title>Genome of the facultative scuticociliatosis pathogen Pseudocohnilembus persalinus provides insight into its virulence through horizontal gene transfer.</title>
        <authorList>
            <person name="Xiong J."/>
            <person name="Wang G."/>
            <person name="Cheng J."/>
            <person name="Tian M."/>
            <person name="Pan X."/>
            <person name="Warren A."/>
            <person name="Jiang C."/>
            <person name="Yuan D."/>
            <person name="Miao W."/>
        </authorList>
    </citation>
    <scope>NUCLEOTIDE SEQUENCE [LARGE SCALE GENOMIC DNA]</scope>
    <source>
        <strain evidence="1">36N120E</strain>
    </source>
</reference>
<dbReference type="AlphaFoldDB" id="A0A0V0R8F1"/>
<accession>A0A0V0R8F1</accession>
<organism evidence="1 2">
    <name type="scientific">Pseudocohnilembus persalinus</name>
    <name type="common">Ciliate</name>
    <dbReference type="NCBI Taxonomy" id="266149"/>
    <lineage>
        <taxon>Eukaryota</taxon>
        <taxon>Sar</taxon>
        <taxon>Alveolata</taxon>
        <taxon>Ciliophora</taxon>
        <taxon>Intramacronucleata</taxon>
        <taxon>Oligohymenophorea</taxon>
        <taxon>Scuticociliatia</taxon>
        <taxon>Philasterida</taxon>
        <taxon>Pseudocohnilembidae</taxon>
        <taxon>Pseudocohnilembus</taxon>
    </lineage>
</organism>
<proteinExistence type="predicted"/>